<evidence type="ECO:0000256" key="1">
    <source>
        <dbReference type="ARBA" id="ARBA00023015"/>
    </source>
</evidence>
<accession>A0A840ZFF0</accession>
<name>A0A840ZFF0_9HYPH</name>
<evidence type="ECO:0000313" key="6">
    <source>
        <dbReference type="EMBL" id="MBB5755905.1"/>
    </source>
</evidence>
<dbReference type="EMBL" id="JACHOP010000002">
    <property type="protein sequence ID" value="MBB5755905.1"/>
    <property type="molecule type" value="Genomic_DNA"/>
</dbReference>
<dbReference type="PANTHER" id="PTHR30055:SF151">
    <property type="entry name" value="TRANSCRIPTIONAL REGULATORY PROTEIN"/>
    <property type="match status" value="1"/>
</dbReference>
<dbReference type="InterPro" id="IPR009057">
    <property type="entry name" value="Homeodomain-like_sf"/>
</dbReference>
<feature type="domain" description="HTH tetR-type" evidence="5">
    <location>
        <begin position="18"/>
        <end position="78"/>
    </location>
</feature>
<evidence type="ECO:0000259" key="5">
    <source>
        <dbReference type="PROSITE" id="PS50977"/>
    </source>
</evidence>
<dbReference type="InterPro" id="IPR001647">
    <property type="entry name" value="HTH_TetR"/>
</dbReference>
<gene>
    <name evidence="6" type="ORF">HNR00_000601</name>
</gene>
<keyword evidence="3" id="KW-0804">Transcription</keyword>
<dbReference type="Pfam" id="PF17935">
    <property type="entry name" value="TetR_C_27"/>
    <property type="match status" value="1"/>
</dbReference>
<proteinExistence type="predicted"/>
<sequence length="209" mass="23086">MSAATAHLIPLPAEETTPTTRDRIVEVAARSFREIGYQKTTVADIARTLKMSPANVYRFFDSKKAINEAVVERVTGEIEAMIAAIATAPRLDAPERLTRIVTALHNDCRRRWEAHPRVHEMVEAAMSESWSVCQAHVDRIEAVFERVVEDGVREGHFAVADPKAVAACLHAAIVRYCHPLLVSRQQDTALPPLPTMIAFLLGALKAADL</sequence>
<reference evidence="6 7" key="1">
    <citation type="submission" date="2020-08" db="EMBL/GenBank/DDBJ databases">
        <title>Genomic Encyclopedia of Type Strains, Phase IV (KMG-IV): sequencing the most valuable type-strain genomes for metagenomic binning, comparative biology and taxonomic classification.</title>
        <authorList>
            <person name="Goeker M."/>
        </authorList>
    </citation>
    <scope>NUCLEOTIDE SEQUENCE [LARGE SCALE GENOMIC DNA]</scope>
    <source>
        <strain evidence="6 7">DSM 2163</strain>
    </source>
</reference>
<dbReference type="PROSITE" id="PS50977">
    <property type="entry name" value="HTH_TETR_2"/>
    <property type="match status" value="1"/>
</dbReference>
<dbReference type="GO" id="GO:0003700">
    <property type="term" value="F:DNA-binding transcription factor activity"/>
    <property type="evidence" value="ECO:0007669"/>
    <property type="project" value="TreeGrafter"/>
</dbReference>
<dbReference type="AlphaFoldDB" id="A0A840ZFF0"/>
<feature type="DNA-binding region" description="H-T-H motif" evidence="4">
    <location>
        <begin position="41"/>
        <end position="60"/>
    </location>
</feature>
<dbReference type="InterPro" id="IPR041478">
    <property type="entry name" value="TetR_C_27"/>
</dbReference>
<dbReference type="SUPFAM" id="SSF46689">
    <property type="entry name" value="Homeodomain-like"/>
    <property type="match status" value="1"/>
</dbReference>
<dbReference type="InterPro" id="IPR050109">
    <property type="entry name" value="HTH-type_TetR-like_transc_reg"/>
</dbReference>
<evidence type="ECO:0000313" key="7">
    <source>
        <dbReference type="Proteomes" id="UP000583454"/>
    </source>
</evidence>
<protein>
    <submittedName>
        <fullName evidence="6">AcrR family transcriptional regulator</fullName>
    </submittedName>
</protein>
<dbReference type="InterPro" id="IPR036271">
    <property type="entry name" value="Tet_transcr_reg_TetR-rel_C_sf"/>
</dbReference>
<keyword evidence="2 4" id="KW-0238">DNA-binding</keyword>
<evidence type="ECO:0000256" key="4">
    <source>
        <dbReference type="PROSITE-ProRule" id="PRU00335"/>
    </source>
</evidence>
<organism evidence="6 7">
    <name type="scientific">Methylorubrum rhodinum</name>
    <dbReference type="NCBI Taxonomy" id="29428"/>
    <lineage>
        <taxon>Bacteria</taxon>
        <taxon>Pseudomonadati</taxon>
        <taxon>Pseudomonadota</taxon>
        <taxon>Alphaproteobacteria</taxon>
        <taxon>Hyphomicrobiales</taxon>
        <taxon>Methylobacteriaceae</taxon>
        <taxon>Methylorubrum</taxon>
    </lineage>
</organism>
<dbReference type="Gene3D" id="1.10.357.10">
    <property type="entry name" value="Tetracycline Repressor, domain 2"/>
    <property type="match status" value="1"/>
</dbReference>
<evidence type="ECO:0000256" key="2">
    <source>
        <dbReference type="ARBA" id="ARBA00023125"/>
    </source>
</evidence>
<keyword evidence="7" id="KW-1185">Reference proteome</keyword>
<keyword evidence="1" id="KW-0805">Transcription regulation</keyword>
<comment type="caution">
    <text evidence="6">The sequence shown here is derived from an EMBL/GenBank/DDBJ whole genome shotgun (WGS) entry which is preliminary data.</text>
</comment>
<dbReference type="Pfam" id="PF00440">
    <property type="entry name" value="TetR_N"/>
    <property type="match status" value="1"/>
</dbReference>
<dbReference type="Proteomes" id="UP000583454">
    <property type="component" value="Unassembled WGS sequence"/>
</dbReference>
<evidence type="ECO:0000256" key="3">
    <source>
        <dbReference type="ARBA" id="ARBA00023163"/>
    </source>
</evidence>
<dbReference type="RefSeq" id="WP_183564667.1">
    <property type="nucleotide sequence ID" value="NZ_JACHOP010000002.1"/>
</dbReference>
<dbReference type="GO" id="GO:0000976">
    <property type="term" value="F:transcription cis-regulatory region binding"/>
    <property type="evidence" value="ECO:0007669"/>
    <property type="project" value="TreeGrafter"/>
</dbReference>
<dbReference type="PANTHER" id="PTHR30055">
    <property type="entry name" value="HTH-TYPE TRANSCRIPTIONAL REGULATOR RUTR"/>
    <property type="match status" value="1"/>
</dbReference>
<dbReference type="SUPFAM" id="SSF48498">
    <property type="entry name" value="Tetracyclin repressor-like, C-terminal domain"/>
    <property type="match status" value="1"/>
</dbReference>